<dbReference type="Pfam" id="PF11915">
    <property type="entry name" value="DUF3433"/>
    <property type="match status" value="1"/>
</dbReference>
<feature type="transmembrane region" description="Helical" evidence="2">
    <location>
        <begin position="896"/>
        <end position="916"/>
    </location>
</feature>
<feature type="transmembrane region" description="Helical" evidence="2">
    <location>
        <begin position="210"/>
        <end position="236"/>
    </location>
</feature>
<feature type="compositionally biased region" description="Basic and acidic residues" evidence="1">
    <location>
        <begin position="113"/>
        <end position="124"/>
    </location>
</feature>
<feature type="transmembrane region" description="Helical" evidence="2">
    <location>
        <begin position="168"/>
        <end position="190"/>
    </location>
</feature>
<reference evidence="3" key="1">
    <citation type="journal article" date="2020" name="Stud. Mycol.">
        <title>101 Dothideomycetes genomes: a test case for predicting lifestyles and emergence of pathogens.</title>
        <authorList>
            <person name="Haridas S."/>
            <person name="Albert R."/>
            <person name="Binder M."/>
            <person name="Bloem J."/>
            <person name="Labutti K."/>
            <person name="Salamov A."/>
            <person name="Andreopoulos B."/>
            <person name="Baker S."/>
            <person name="Barry K."/>
            <person name="Bills G."/>
            <person name="Bluhm B."/>
            <person name="Cannon C."/>
            <person name="Castanera R."/>
            <person name="Culley D."/>
            <person name="Daum C."/>
            <person name="Ezra D."/>
            <person name="Gonzalez J."/>
            <person name="Henrissat B."/>
            <person name="Kuo A."/>
            <person name="Liang C."/>
            <person name="Lipzen A."/>
            <person name="Lutzoni F."/>
            <person name="Magnuson J."/>
            <person name="Mondo S."/>
            <person name="Nolan M."/>
            <person name="Ohm R."/>
            <person name="Pangilinan J."/>
            <person name="Park H.-J."/>
            <person name="Ramirez L."/>
            <person name="Alfaro M."/>
            <person name="Sun H."/>
            <person name="Tritt A."/>
            <person name="Yoshinaga Y."/>
            <person name="Zwiers L.-H."/>
            <person name="Turgeon B."/>
            <person name="Goodwin S."/>
            <person name="Spatafora J."/>
            <person name="Crous P."/>
            <person name="Grigoriev I."/>
        </authorList>
    </citation>
    <scope>NUCLEOTIDE SEQUENCE</scope>
    <source>
        <strain evidence="3">CBS 175.79</strain>
    </source>
</reference>
<evidence type="ECO:0000256" key="2">
    <source>
        <dbReference type="SAM" id="Phobius"/>
    </source>
</evidence>
<keyword evidence="2" id="KW-0472">Membrane</keyword>
<feature type="transmembrane region" description="Helical" evidence="2">
    <location>
        <begin position="1330"/>
        <end position="1348"/>
    </location>
</feature>
<feature type="compositionally biased region" description="Basic and acidic residues" evidence="1">
    <location>
        <begin position="131"/>
        <end position="145"/>
    </location>
</feature>
<dbReference type="EMBL" id="ML978067">
    <property type="protein sequence ID" value="KAF2020161.1"/>
    <property type="molecule type" value="Genomic_DNA"/>
</dbReference>
<dbReference type="GeneID" id="54289151"/>
<dbReference type="InterPro" id="IPR021840">
    <property type="entry name" value="DUF3433"/>
</dbReference>
<feature type="transmembrane region" description="Helical" evidence="2">
    <location>
        <begin position="963"/>
        <end position="988"/>
    </location>
</feature>
<keyword evidence="2" id="KW-1133">Transmembrane helix</keyword>
<dbReference type="RefSeq" id="XP_033388500.1">
    <property type="nucleotide sequence ID" value="XM_033531754.1"/>
</dbReference>
<dbReference type="PANTHER" id="PTHR37544">
    <property type="entry name" value="SPRAY-RELATED"/>
    <property type="match status" value="1"/>
</dbReference>
<feature type="transmembrane region" description="Helical" evidence="2">
    <location>
        <begin position="838"/>
        <end position="858"/>
    </location>
</feature>
<accession>A0A6A5Y5N9</accession>
<evidence type="ECO:0000256" key="1">
    <source>
        <dbReference type="SAM" id="MobiDB-lite"/>
    </source>
</evidence>
<evidence type="ECO:0000313" key="4">
    <source>
        <dbReference type="Proteomes" id="UP000799778"/>
    </source>
</evidence>
<dbReference type="OrthoDB" id="5332281at2759"/>
<feature type="region of interest" description="Disordered" evidence="1">
    <location>
        <begin position="795"/>
        <end position="815"/>
    </location>
</feature>
<sequence>MLKLRYAYFRHRPAVFLEFELPERKYYRAIIEEGGTLTLHEDIKPDRIEHTILECIFVNKFESLWRRCQNLYEQCDRHWIENIIIYLYSEQSTSDQIVPPGTLKRPSGKMHKSREERVHDDVRECPTCSPKVDRKKGEKRNDPNEVKPVPAPDLPDWRPWTLKTISTIVLLVVVLLYLALYGALCAMTYANGYITTTNGYYAWAFRYVPAFLAFSVTEMMSCIAADFLSILPYVALTTAPGSRLRNMFDARLTEPTLWSSIKALLTRPFATLAIYSMLVLVPVQMAAFDDSTMVEVKSASTFRNLGLDAIPKISLSSLFPRMAMEAIFQGENTGGLKWVSKMLKEKDKDKISWTDPSWAAIMPFTRPGDTNSLNAATGQNEATYTVDTSALYSYLNCSQIDIITVSASEVEHTSAIRTASDVTLTLEDRDGCILRREWSDMSGALPPQPDNPILHSGVFALWLPATDERSSFDTSRGVYCPIHKQYIVSGPLVDRTAKDVQIDQTTPGWGALSCVPIYYSLQDQVTYDSRPYEQSEQSEQSANIYPGNGTRLRVPEDQALIDAVRVPIENNLLETGFMYSMSSPLWSMSFWGQPLPHTKFDPFLLDIVNFTCKNFRQPLGTAPMSWTNDQACKTFLIAGDLWGFLSAATIAMLTPFADSNVWRDVGGTVKKAVPAWRLSFLDLIWIIVSYIGLFIMIYLNLWRTMGIKLTFSDLFKPSWKSGLCCSPTSIAGVAYHFQRQNVRSLFEGTDALEREKAKKSIRKTIALAVLTLRNSRPDDDEGKGHTRALIQLEKQKHQRTLTSRDDRSHPGLDPLASVDKDSPLLKELRYGNADIMKGFFLVVFVLALILLVLVIKYHNVILSGHMPFQLWPQWPESSDVWYRAALSGIGKFLHRMIFNMITACSLSLTVLWWAWIDQYYRRTQPYLSLATGDTGQETVLLDYMHNYHVIATLQALRNRHFRLSYVTFVNTLIRVAAVGAGGILISTYQPSRFSRPMNYLQTFREDIFLGNHTKAFGMTARNHALARSLSGYPRTSGWLSGNTLFPAVALNSSDLSEQLGLSSELSCVSISTHSTRLDTGSGWEAIIQEGVCSGASWIGACALPGTENTTDNSGQGLERCMTWRYLDETSCPGLAKKDTGRWWLYGQNGTPQTASTVGDQSIAEESTAVSLICTPRFYLDYAKLTFSGDGTRKGGETTIRELQNRTALKYDHWKSDSGQRFSDYASSVMNDTMAGDVRVVTGGTYLDFMSILTYLSIDKSSDSLFNESILARGANISFGSVFAIMAGLGQGGSDGRSTFLLQSTADLGIPPPTTLAKPWQFIATVQKTPLAFGIGVIILVGVSVIFVWPTDKRRTPLNVAYPANVMSMIYDSSIIERVSYGPDASGKFPKLSNLRFRLGLFKGTSVAGRTRIGIDVEKKIEPIEMTPDGRSGGLPFYTGENTEEVPWHDRWYRA</sequence>
<protein>
    <submittedName>
        <fullName evidence="3">Uncharacterized protein</fullName>
    </submittedName>
</protein>
<gene>
    <name evidence="3" type="ORF">BU24DRAFT_459769</name>
</gene>
<proteinExistence type="predicted"/>
<dbReference type="PANTHER" id="PTHR37544:SF3">
    <property type="entry name" value="SPRAY"/>
    <property type="match status" value="1"/>
</dbReference>
<keyword evidence="2" id="KW-0812">Transmembrane</keyword>
<keyword evidence="4" id="KW-1185">Reference proteome</keyword>
<evidence type="ECO:0000313" key="3">
    <source>
        <dbReference type="EMBL" id="KAF2020161.1"/>
    </source>
</evidence>
<feature type="transmembrane region" description="Helical" evidence="2">
    <location>
        <begin position="678"/>
        <end position="699"/>
    </location>
</feature>
<feature type="transmembrane region" description="Helical" evidence="2">
    <location>
        <begin position="635"/>
        <end position="657"/>
    </location>
</feature>
<organism evidence="3 4">
    <name type="scientific">Aaosphaeria arxii CBS 175.79</name>
    <dbReference type="NCBI Taxonomy" id="1450172"/>
    <lineage>
        <taxon>Eukaryota</taxon>
        <taxon>Fungi</taxon>
        <taxon>Dikarya</taxon>
        <taxon>Ascomycota</taxon>
        <taxon>Pezizomycotina</taxon>
        <taxon>Dothideomycetes</taxon>
        <taxon>Pleosporomycetidae</taxon>
        <taxon>Pleosporales</taxon>
        <taxon>Pleosporales incertae sedis</taxon>
        <taxon>Aaosphaeria</taxon>
    </lineage>
</organism>
<dbReference type="Proteomes" id="UP000799778">
    <property type="component" value="Unassembled WGS sequence"/>
</dbReference>
<feature type="region of interest" description="Disordered" evidence="1">
    <location>
        <begin position="98"/>
        <end position="150"/>
    </location>
</feature>
<name>A0A6A5Y5N9_9PLEO</name>